<comment type="caution">
    <text evidence="1">Lacks conserved residue(s) required for the propagation of feature annotation.</text>
</comment>
<dbReference type="EMBL" id="CP117834">
    <property type="protein sequence ID" value="WDF02078.1"/>
    <property type="molecule type" value="Genomic_DNA"/>
</dbReference>
<dbReference type="PROSITE" id="PS50887">
    <property type="entry name" value="GGDEF"/>
    <property type="match status" value="1"/>
</dbReference>
<dbReference type="Pfam" id="PF00990">
    <property type="entry name" value="GGDEF"/>
    <property type="match status" value="1"/>
</dbReference>
<dbReference type="CDD" id="cd00156">
    <property type="entry name" value="REC"/>
    <property type="match status" value="1"/>
</dbReference>
<name>A0ABY7VZD1_9BACI</name>
<dbReference type="InterPro" id="IPR011006">
    <property type="entry name" value="CheY-like_superfamily"/>
</dbReference>
<feature type="domain" description="GGDEF" evidence="3">
    <location>
        <begin position="255"/>
        <end position="388"/>
    </location>
</feature>
<dbReference type="Proteomes" id="UP001215143">
    <property type="component" value="Chromosome"/>
</dbReference>
<feature type="modified residue" description="4-aspartylphosphate" evidence="1">
    <location>
        <position position="454"/>
    </location>
</feature>
<dbReference type="PANTHER" id="PTHR45138:SF9">
    <property type="entry name" value="DIGUANYLATE CYCLASE DGCM-RELATED"/>
    <property type="match status" value="1"/>
</dbReference>
<dbReference type="PANTHER" id="PTHR45138">
    <property type="entry name" value="REGULATORY COMPONENTS OF SENSORY TRANSDUCTION SYSTEM"/>
    <property type="match status" value="1"/>
</dbReference>
<dbReference type="PROSITE" id="PS50110">
    <property type="entry name" value="RESPONSE_REGULATORY"/>
    <property type="match status" value="2"/>
</dbReference>
<dbReference type="Gene3D" id="3.30.70.270">
    <property type="match status" value="1"/>
</dbReference>
<dbReference type="SMART" id="SM00448">
    <property type="entry name" value="REC"/>
    <property type="match status" value="2"/>
</dbReference>
<dbReference type="Gene3D" id="3.40.50.2300">
    <property type="match status" value="2"/>
</dbReference>
<dbReference type="GO" id="GO:0052621">
    <property type="term" value="F:diguanylate cyclase activity"/>
    <property type="evidence" value="ECO:0007669"/>
    <property type="project" value="UniProtKB-EC"/>
</dbReference>
<dbReference type="CDD" id="cd01949">
    <property type="entry name" value="GGDEF"/>
    <property type="match status" value="1"/>
</dbReference>
<organism evidence="4 5">
    <name type="scientific">Shouchella hunanensis</name>
    <dbReference type="NCBI Taxonomy" id="766894"/>
    <lineage>
        <taxon>Bacteria</taxon>
        <taxon>Bacillati</taxon>
        <taxon>Bacillota</taxon>
        <taxon>Bacilli</taxon>
        <taxon>Bacillales</taxon>
        <taxon>Bacillaceae</taxon>
        <taxon>Shouchella</taxon>
    </lineage>
</organism>
<sequence length="531" mass="61001">MDKYQLPFLKQVDDHIDRWKQANGVSREEWRLFLHSVNGTGASIGLVSLTNWAKETMSEEQSFPDWLDMNRLNTYLSKMPKTMKRGISPVSQEEADRNPSLLLIVDHDPIFMTEVKEWLESKGYMVLVALTVQKALQLTQLQNPSCLLINHFFIRDSLLGIKLLKRSIREFIPVMIVGDSDVEEQRITAFNYGVTDYLAKPLVSNRLVAQLANRVQHAKRIQDRILTDPLTGAFNRRFLEVEGNRYLELFQRGQGFFSLAMVDLDHFKRINDQHGHLVGDEVLKTFSKFVQDHVREGDVFIRFGGEEFVLLLPHTTATQAEVLVQRLRTTFDDHLFESETGTFKATFSAGICEVAKEWKTLAQMLEKVDQALYKAKELGRNRTLLYGDHMEKGLASFELIIVEDDMVLREALVEQAKTVQVEDVEITVTSYESGTRFMETDWFKPDGKYLISLDRMMPGLDGIDVLARLRRDFPESQVMVLMLTSSGEPSDIADALTYGTDDYITKPFNQVELIARMRRLIERSISKNIGR</sequence>
<dbReference type="RefSeq" id="WP_274271820.1">
    <property type="nucleotide sequence ID" value="NZ_CP117834.1"/>
</dbReference>
<keyword evidence="4" id="KW-0808">Transferase</keyword>
<dbReference type="NCBIfam" id="TIGR00254">
    <property type="entry name" value="GGDEF"/>
    <property type="match status" value="1"/>
</dbReference>
<accession>A0ABY7VZD1</accession>
<dbReference type="Pfam" id="PF00072">
    <property type="entry name" value="Response_reg"/>
    <property type="match status" value="2"/>
</dbReference>
<dbReference type="InterPro" id="IPR001789">
    <property type="entry name" value="Sig_transdc_resp-reg_receiver"/>
</dbReference>
<keyword evidence="5" id="KW-1185">Reference proteome</keyword>
<keyword evidence="1" id="KW-0597">Phosphoprotein</keyword>
<gene>
    <name evidence="4" type="ORF">PQ477_11140</name>
</gene>
<dbReference type="SUPFAM" id="SSF52172">
    <property type="entry name" value="CheY-like"/>
    <property type="match status" value="2"/>
</dbReference>
<dbReference type="SUPFAM" id="SSF55073">
    <property type="entry name" value="Nucleotide cyclase"/>
    <property type="match status" value="1"/>
</dbReference>
<evidence type="ECO:0000313" key="5">
    <source>
        <dbReference type="Proteomes" id="UP001215143"/>
    </source>
</evidence>
<dbReference type="InterPro" id="IPR000160">
    <property type="entry name" value="GGDEF_dom"/>
</dbReference>
<proteinExistence type="predicted"/>
<dbReference type="EC" id="2.7.7.65" evidence="4"/>
<dbReference type="InterPro" id="IPR029787">
    <property type="entry name" value="Nucleotide_cyclase"/>
</dbReference>
<dbReference type="SMART" id="SM00267">
    <property type="entry name" value="GGDEF"/>
    <property type="match status" value="1"/>
</dbReference>
<reference evidence="4 5" key="1">
    <citation type="submission" date="2023-02" db="EMBL/GenBank/DDBJ databases">
        <authorList>
            <person name="Liu G."/>
        </authorList>
    </citation>
    <scope>NUCLEOTIDE SEQUENCE [LARGE SCALE GENOMIC DNA]</scope>
    <source>
        <strain evidence="4 5">DSM 23008</strain>
    </source>
</reference>
<evidence type="ECO:0000256" key="1">
    <source>
        <dbReference type="PROSITE-ProRule" id="PRU00169"/>
    </source>
</evidence>
<evidence type="ECO:0000313" key="4">
    <source>
        <dbReference type="EMBL" id="WDF02078.1"/>
    </source>
</evidence>
<feature type="domain" description="Response regulatory" evidence="2">
    <location>
        <begin position="398"/>
        <end position="521"/>
    </location>
</feature>
<keyword evidence="4" id="KW-0548">Nucleotidyltransferase</keyword>
<feature type="domain" description="Response regulatory" evidence="2">
    <location>
        <begin position="101"/>
        <end position="215"/>
    </location>
</feature>
<evidence type="ECO:0000259" key="3">
    <source>
        <dbReference type="PROSITE" id="PS50887"/>
    </source>
</evidence>
<dbReference type="InterPro" id="IPR050469">
    <property type="entry name" value="Diguanylate_Cyclase"/>
</dbReference>
<dbReference type="InterPro" id="IPR043128">
    <property type="entry name" value="Rev_trsase/Diguanyl_cyclase"/>
</dbReference>
<evidence type="ECO:0000259" key="2">
    <source>
        <dbReference type="PROSITE" id="PS50110"/>
    </source>
</evidence>
<protein>
    <submittedName>
        <fullName evidence="4">Diguanylate cyclase</fullName>
        <ecNumber evidence="4">2.7.7.65</ecNumber>
    </submittedName>
</protein>